<dbReference type="SUPFAM" id="SSF57667">
    <property type="entry name" value="beta-beta-alpha zinc fingers"/>
    <property type="match status" value="1"/>
</dbReference>
<name>A0A6C0JDT5_9ZZZZ</name>
<evidence type="ECO:0000313" key="1">
    <source>
        <dbReference type="EMBL" id="QHU02896.1"/>
    </source>
</evidence>
<reference evidence="1" key="1">
    <citation type="journal article" date="2020" name="Nature">
        <title>Giant virus diversity and host interactions through global metagenomics.</title>
        <authorList>
            <person name="Schulz F."/>
            <person name="Roux S."/>
            <person name="Paez-Espino D."/>
            <person name="Jungbluth S."/>
            <person name="Walsh D.A."/>
            <person name="Denef V.J."/>
            <person name="McMahon K.D."/>
            <person name="Konstantinidis K.T."/>
            <person name="Eloe-Fadrosh E.A."/>
            <person name="Kyrpides N.C."/>
            <person name="Woyke T."/>
        </authorList>
    </citation>
    <scope>NUCLEOTIDE SEQUENCE</scope>
    <source>
        <strain evidence="1">GVMAG-M-3300025890-48</strain>
    </source>
</reference>
<protein>
    <recommendedName>
        <fullName evidence="2">C2H2-type domain-containing protein</fullName>
    </recommendedName>
</protein>
<dbReference type="AlphaFoldDB" id="A0A6C0JDT5"/>
<dbReference type="InterPro" id="IPR036236">
    <property type="entry name" value="Znf_C2H2_sf"/>
</dbReference>
<dbReference type="EMBL" id="MN740367">
    <property type="protein sequence ID" value="QHU02896.1"/>
    <property type="molecule type" value="Genomic_DNA"/>
</dbReference>
<proteinExistence type="predicted"/>
<organism evidence="1">
    <name type="scientific">viral metagenome</name>
    <dbReference type="NCBI Taxonomy" id="1070528"/>
    <lineage>
        <taxon>unclassified sequences</taxon>
        <taxon>metagenomes</taxon>
        <taxon>organismal metagenomes</taxon>
    </lineage>
</organism>
<sequence>MVTNGNYLGNLGQKKAENYYCKCCDYTTSYESKMKRHFKTKKHNDNHMVTNGNYLGRKGRKGRENANNKWECGCGKSYKYKSGLSRHKTICTFIEEDTEGARCLLIKKENNGVVCKDEIIMKLLEQNAELMKKLENTTTINGNNNNMNMNSNNTNFNIQLYLNENCKNATSIQDFARQLKITMRDVSLLKDNEPKAITNIITKNLKDYTTSERPFHHHKEKWYIKDDKQGWDNKGDNKGEKIIKNVKNQLSKTASIVFIKNNPNFLKDDKQGTAYAETMVVAMKDVNKKDSKKVLKSLKDECSV</sequence>
<accession>A0A6C0JDT5</accession>
<evidence type="ECO:0008006" key="2">
    <source>
        <dbReference type="Google" id="ProtNLM"/>
    </source>
</evidence>